<accession>A0AAN7E866</accession>
<keyword evidence="1" id="KW-1133">Transmembrane helix</keyword>
<dbReference type="AlphaFoldDB" id="A0AAN7E866"/>
<dbReference type="Proteomes" id="UP001324115">
    <property type="component" value="Unassembled WGS sequence"/>
</dbReference>
<evidence type="ECO:0000313" key="3">
    <source>
        <dbReference type="Proteomes" id="UP001324115"/>
    </source>
</evidence>
<protein>
    <submittedName>
        <fullName evidence="2">Uncharacterized protein</fullName>
    </submittedName>
</protein>
<proteinExistence type="predicted"/>
<comment type="caution">
    <text evidence="2">The sequence shown here is derived from an EMBL/GenBank/DDBJ whole genome shotgun (WGS) entry which is preliminary data.</text>
</comment>
<evidence type="ECO:0000313" key="2">
    <source>
        <dbReference type="EMBL" id="KAK4565034.1"/>
    </source>
</evidence>
<keyword evidence="3" id="KW-1185">Reference proteome</keyword>
<organism evidence="2 3">
    <name type="scientific">Quercus rubra</name>
    <name type="common">Northern red oak</name>
    <name type="synonym">Quercus borealis</name>
    <dbReference type="NCBI Taxonomy" id="3512"/>
    <lineage>
        <taxon>Eukaryota</taxon>
        <taxon>Viridiplantae</taxon>
        <taxon>Streptophyta</taxon>
        <taxon>Embryophyta</taxon>
        <taxon>Tracheophyta</taxon>
        <taxon>Spermatophyta</taxon>
        <taxon>Magnoliopsida</taxon>
        <taxon>eudicotyledons</taxon>
        <taxon>Gunneridae</taxon>
        <taxon>Pentapetalae</taxon>
        <taxon>rosids</taxon>
        <taxon>fabids</taxon>
        <taxon>Fagales</taxon>
        <taxon>Fagaceae</taxon>
        <taxon>Quercus</taxon>
    </lineage>
</organism>
<feature type="transmembrane region" description="Helical" evidence="1">
    <location>
        <begin position="56"/>
        <end position="80"/>
    </location>
</feature>
<keyword evidence="1" id="KW-0812">Transmembrane</keyword>
<name>A0AAN7E866_QUERU</name>
<gene>
    <name evidence="2" type="ORF">RGQ29_006901</name>
</gene>
<dbReference type="EMBL" id="JAXUIC010000011">
    <property type="protein sequence ID" value="KAK4565034.1"/>
    <property type="molecule type" value="Genomic_DNA"/>
</dbReference>
<sequence length="119" mass="12811">MEGFQKLIPKLSKEIKTGSDTLLLSAAKGGGGGVSAALSSTDQSHVLVTRPPPRQVVSLLTCSKLCAISFVVGVVFGFTLKRRVKRWASNILKRFPGNPVEMSTFDPLQLLVSASWCHI</sequence>
<evidence type="ECO:0000256" key="1">
    <source>
        <dbReference type="SAM" id="Phobius"/>
    </source>
</evidence>
<reference evidence="2 3" key="1">
    <citation type="journal article" date="2023" name="G3 (Bethesda)">
        <title>A haplotype-resolved chromosome-scale genome for Quercus rubra L. provides insights into the genetics of adaptive traits for red oak species.</title>
        <authorList>
            <person name="Kapoor B."/>
            <person name="Jenkins J."/>
            <person name="Schmutz J."/>
            <person name="Zhebentyayeva T."/>
            <person name="Kuelheim C."/>
            <person name="Coggeshall M."/>
            <person name="Heim C."/>
            <person name="Lasky J.R."/>
            <person name="Leites L."/>
            <person name="Islam-Faridi N."/>
            <person name="Romero-Severson J."/>
            <person name="DeLeo V.L."/>
            <person name="Lucas S.M."/>
            <person name="Lazic D."/>
            <person name="Gailing O."/>
            <person name="Carlson J."/>
            <person name="Staton M."/>
        </authorList>
    </citation>
    <scope>NUCLEOTIDE SEQUENCE [LARGE SCALE GENOMIC DNA]</scope>
    <source>
        <strain evidence="2">Pseudo-F2</strain>
    </source>
</reference>
<keyword evidence="1" id="KW-0472">Membrane</keyword>